<keyword evidence="2" id="KW-1185">Reference proteome</keyword>
<dbReference type="RefSeq" id="WP_046234478.1">
    <property type="nucleotide sequence ID" value="NZ_FONN01000039.1"/>
</dbReference>
<dbReference type="EMBL" id="FONN01000039">
    <property type="protein sequence ID" value="SFF44084.1"/>
    <property type="molecule type" value="Genomic_DNA"/>
</dbReference>
<dbReference type="OrthoDB" id="882812at2"/>
<dbReference type="Proteomes" id="UP000183410">
    <property type="component" value="Unassembled WGS sequence"/>
</dbReference>
<gene>
    <name evidence="1" type="ORF">SAMN04487969_13937</name>
</gene>
<protein>
    <submittedName>
        <fullName evidence="1">Uncharacterized protein</fullName>
    </submittedName>
</protein>
<reference evidence="2" key="1">
    <citation type="submission" date="2016-10" db="EMBL/GenBank/DDBJ databases">
        <authorList>
            <person name="Varghese N."/>
            <person name="Submissions S."/>
        </authorList>
    </citation>
    <scope>NUCLEOTIDE SEQUENCE [LARGE SCALE GENOMIC DNA]</scope>
    <source>
        <strain evidence="2">CGMCC 1.10223</strain>
    </source>
</reference>
<name>A0A1I2IPA0_9BACL</name>
<evidence type="ECO:0000313" key="1">
    <source>
        <dbReference type="EMBL" id="SFF44084.1"/>
    </source>
</evidence>
<proteinExistence type="predicted"/>
<organism evidence="1 2">
    <name type="scientific">Paenibacillus algorifonticola</name>
    <dbReference type="NCBI Taxonomy" id="684063"/>
    <lineage>
        <taxon>Bacteria</taxon>
        <taxon>Bacillati</taxon>
        <taxon>Bacillota</taxon>
        <taxon>Bacilli</taxon>
        <taxon>Bacillales</taxon>
        <taxon>Paenibacillaceae</taxon>
        <taxon>Paenibacillus</taxon>
    </lineage>
</organism>
<evidence type="ECO:0000313" key="2">
    <source>
        <dbReference type="Proteomes" id="UP000183410"/>
    </source>
</evidence>
<sequence length="62" mass="7255">MSYDLMVFEPVKAPVNKEEFMIWYGEQTKWSEEHDYSDITVSSDSLPTSFEAFAAFHASIWK</sequence>
<dbReference type="AlphaFoldDB" id="A0A1I2IPA0"/>
<accession>A0A1I2IPA0</accession>